<dbReference type="Proteomes" id="UP000791440">
    <property type="component" value="Unassembled WGS sequence"/>
</dbReference>
<dbReference type="AlphaFoldDB" id="A0A921ZFB6"/>
<evidence type="ECO:0000313" key="2">
    <source>
        <dbReference type="Proteomes" id="UP000791440"/>
    </source>
</evidence>
<sequence length="258" mass="28992">MVAPPPVALRLGPAIALIGNLTVTPEQEPVLKRSQISLTKPVPARIENQHLGHLSVTLAHPLALETSGRQSHLAKVQKEKQHPAHLAIDLPLQRDRGNLVLQSRPVKVLRENRPTVLLVTDQVIPAIRASRHRSGLVLTESLTTSQGILHDQAQAQIVNQDTKRLLIVAQLLVMFREPRLLLDRIHLRTHIRDLGLVLNANQDIKHLLTNVQLLVMFRELRLLLDRIHLRTHIRDLGLVLNVSQRNQIASTNLHVQKA</sequence>
<gene>
    <name evidence="1" type="ORF">O3G_MSEX009738</name>
</gene>
<reference evidence="1" key="2">
    <citation type="submission" date="2020-12" db="EMBL/GenBank/DDBJ databases">
        <authorList>
            <person name="Kanost M."/>
        </authorList>
    </citation>
    <scope>NUCLEOTIDE SEQUENCE</scope>
</reference>
<name>A0A921ZFB6_MANSE</name>
<proteinExistence type="predicted"/>
<organism evidence="1 2">
    <name type="scientific">Manduca sexta</name>
    <name type="common">Tobacco hawkmoth</name>
    <name type="synonym">Tobacco hornworm</name>
    <dbReference type="NCBI Taxonomy" id="7130"/>
    <lineage>
        <taxon>Eukaryota</taxon>
        <taxon>Metazoa</taxon>
        <taxon>Ecdysozoa</taxon>
        <taxon>Arthropoda</taxon>
        <taxon>Hexapoda</taxon>
        <taxon>Insecta</taxon>
        <taxon>Pterygota</taxon>
        <taxon>Neoptera</taxon>
        <taxon>Endopterygota</taxon>
        <taxon>Lepidoptera</taxon>
        <taxon>Glossata</taxon>
        <taxon>Ditrysia</taxon>
        <taxon>Bombycoidea</taxon>
        <taxon>Sphingidae</taxon>
        <taxon>Sphinginae</taxon>
        <taxon>Sphingini</taxon>
        <taxon>Manduca</taxon>
    </lineage>
</organism>
<protein>
    <submittedName>
        <fullName evidence="1">Uncharacterized protein</fullName>
    </submittedName>
</protein>
<dbReference type="EMBL" id="JH668513">
    <property type="protein sequence ID" value="KAG6456475.1"/>
    <property type="molecule type" value="Genomic_DNA"/>
</dbReference>
<reference evidence="1" key="1">
    <citation type="journal article" date="2016" name="Insect Biochem. Mol. Biol.">
        <title>Multifaceted biological insights from a draft genome sequence of the tobacco hornworm moth, Manduca sexta.</title>
        <authorList>
            <person name="Kanost M.R."/>
            <person name="Arrese E.L."/>
            <person name="Cao X."/>
            <person name="Chen Y.R."/>
            <person name="Chellapilla S."/>
            <person name="Goldsmith M.R."/>
            <person name="Grosse-Wilde E."/>
            <person name="Heckel D.G."/>
            <person name="Herndon N."/>
            <person name="Jiang H."/>
            <person name="Papanicolaou A."/>
            <person name="Qu J."/>
            <person name="Soulages J.L."/>
            <person name="Vogel H."/>
            <person name="Walters J."/>
            <person name="Waterhouse R.M."/>
            <person name="Ahn S.J."/>
            <person name="Almeida F.C."/>
            <person name="An C."/>
            <person name="Aqrawi P."/>
            <person name="Bretschneider A."/>
            <person name="Bryant W.B."/>
            <person name="Bucks S."/>
            <person name="Chao H."/>
            <person name="Chevignon G."/>
            <person name="Christen J.M."/>
            <person name="Clarke D.F."/>
            <person name="Dittmer N.T."/>
            <person name="Ferguson L.C.F."/>
            <person name="Garavelou S."/>
            <person name="Gordon K.H.J."/>
            <person name="Gunaratna R.T."/>
            <person name="Han Y."/>
            <person name="Hauser F."/>
            <person name="He Y."/>
            <person name="Heidel-Fischer H."/>
            <person name="Hirsh A."/>
            <person name="Hu Y."/>
            <person name="Jiang H."/>
            <person name="Kalra D."/>
            <person name="Klinner C."/>
            <person name="Konig C."/>
            <person name="Kovar C."/>
            <person name="Kroll A.R."/>
            <person name="Kuwar S.S."/>
            <person name="Lee S.L."/>
            <person name="Lehman R."/>
            <person name="Li K."/>
            <person name="Li Z."/>
            <person name="Liang H."/>
            <person name="Lovelace S."/>
            <person name="Lu Z."/>
            <person name="Mansfield J.H."/>
            <person name="McCulloch K.J."/>
            <person name="Mathew T."/>
            <person name="Morton B."/>
            <person name="Muzny D.M."/>
            <person name="Neunemann D."/>
            <person name="Ongeri F."/>
            <person name="Pauchet Y."/>
            <person name="Pu L.L."/>
            <person name="Pyrousis I."/>
            <person name="Rao X.J."/>
            <person name="Redding A."/>
            <person name="Roesel C."/>
            <person name="Sanchez-Gracia A."/>
            <person name="Schaack S."/>
            <person name="Shukla A."/>
            <person name="Tetreau G."/>
            <person name="Wang Y."/>
            <person name="Xiong G.H."/>
            <person name="Traut W."/>
            <person name="Walsh T.K."/>
            <person name="Worley K.C."/>
            <person name="Wu D."/>
            <person name="Wu W."/>
            <person name="Wu Y.Q."/>
            <person name="Zhang X."/>
            <person name="Zou Z."/>
            <person name="Zucker H."/>
            <person name="Briscoe A.D."/>
            <person name="Burmester T."/>
            <person name="Clem R.J."/>
            <person name="Feyereisen R."/>
            <person name="Grimmelikhuijzen C.J.P."/>
            <person name="Hamodrakas S.J."/>
            <person name="Hansson B.S."/>
            <person name="Huguet E."/>
            <person name="Jermiin L.S."/>
            <person name="Lan Q."/>
            <person name="Lehman H.K."/>
            <person name="Lorenzen M."/>
            <person name="Merzendorfer H."/>
            <person name="Michalopoulos I."/>
            <person name="Morton D.B."/>
            <person name="Muthukrishnan S."/>
            <person name="Oakeshott J.G."/>
            <person name="Palmer W."/>
            <person name="Park Y."/>
            <person name="Passarelli A.L."/>
            <person name="Rozas J."/>
            <person name="Schwartz L.M."/>
            <person name="Smith W."/>
            <person name="Southgate A."/>
            <person name="Vilcinskas A."/>
            <person name="Vogt R."/>
            <person name="Wang P."/>
            <person name="Werren J."/>
            <person name="Yu X.Q."/>
            <person name="Zhou J.J."/>
            <person name="Brown S.J."/>
            <person name="Scherer S.E."/>
            <person name="Richards S."/>
            <person name="Blissard G.W."/>
        </authorList>
    </citation>
    <scope>NUCLEOTIDE SEQUENCE</scope>
</reference>
<accession>A0A921ZFB6</accession>
<keyword evidence="2" id="KW-1185">Reference proteome</keyword>
<comment type="caution">
    <text evidence="1">The sequence shown here is derived from an EMBL/GenBank/DDBJ whole genome shotgun (WGS) entry which is preliminary data.</text>
</comment>
<evidence type="ECO:0000313" key="1">
    <source>
        <dbReference type="EMBL" id="KAG6456475.1"/>
    </source>
</evidence>